<proteinExistence type="predicted"/>
<name>A0A485BC56_RAOTE</name>
<reference evidence="1 2" key="1">
    <citation type="submission" date="2019-03" db="EMBL/GenBank/DDBJ databases">
        <authorList>
            <consortium name="Pathogen Informatics"/>
        </authorList>
    </citation>
    <scope>NUCLEOTIDE SEQUENCE [LARGE SCALE GENOMIC DNA]</scope>
    <source>
        <strain evidence="1 2">NCTC13038</strain>
    </source>
</reference>
<dbReference type="RefSeq" id="WP_134525466.1">
    <property type="nucleotide sequence ID" value="NZ_BJNO01000007.1"/>
</dbReference>
<organism evidence="1 2">
    <name type="scientific">Raoultella terrigena</name>
    <name type="common">Klebsiella terrigena</name>
    <dbReference type="NCBI Taxonomy" id="577"/>
    <lineage>
        <taxon>Bacteria</taxon>
        <taxon>Pseudomonadati</taxon>
        <taxon>Pseudomonadota</taxon>
        <taxon>Gammaproteobacteria</taxon>
        <taxon>Enterobacterales</taxon>
        <taxon>Enterobacteriaceae</taxon>
        <taxon>Klebsiella/Raoultella group</taxon>
        <taxon>Raoultella</taxon>
    </lineage>
</organism>
<dbReference type="Proteomes" id="UP000332594">
    <property type="component" value="Unassembled WGS sequence"/>
</dbReference>
<dbReference type="AlphaFoldDB" id="A0A485BC56"/>
<evidence type="ECO:0000313" key="2">
    <source>
        <dbReference type="Proteomes" id="UP000332594"/>
    </source>
</evidence>
<dbReference type="EMBL" id="CAADJG010000002">
    <property type="protein sequence ID" value="VFS69138.1"/>
    <property type="molecule type" value="Genomic_DNA"/>
</dbReference>
<gene>
    <name evidence="1" type="ORF">NCTC13038_01644</name>
</gene>
<sequence>MWKYSKIQLKETMPFGSCTVLPAHPWVYGLGQKTENGTYLSPANAVSYLAQQLADIGDISDVVIFLITGSSHDDFMQNLDGLVDVLPVPAMTQVKRLAQSAAELATERMLIPSPAIASVAAVPFSTPTTRAALNAQRIVEGQMQAASGFSLAGAKAALADFIRERTGILDEVSSGLGSLKGKSARAWAFTAQGDITTTLRSMVKDIPAVSAVHCAAVMMVGENLAGLREMIHELDSDTGA</sequence>
<dbReference type="GeneID" id="57505866"/>
<evidence type="ECO:0000313" key="1">
    <source>
        <dbReference type="EMBL" id="VFS69138.1"/>
    </source>
</evidence>
<protein>
    <submittedName>
        <fullName evidence="1">Uncharacterized protein</fullName>
    </submittedName>
</protein>
<accession>A0A485BC56</accession>